<dbReference type="PANTHER" id="PTHR48069">
    <property type="entry name" value="DIHYDROFOLATE REDUCTASE"/>
    <property type="match status" value="1"/>
</dbReference>
<evidence type="ECO:0000256" key="1">
    <source>
        <dbReference type="ARBA" id="ARBA00004903"/>
    </source>
</evidence>
<organism evidence="10 11">
    <name type="scientific">Pseudorhizobium pelagicum</name>
    <dbReference type="NCBI Taxonomy" id="1509405"/>
    <lineage>
        <taxon>Bacteria</taxon>
        <taxon>Pseudomonadati</taxon>
        <taxon>Pseudomonadota</taxon>
        <taxon>Alphaproteobacteria</taxon>
        <taxon>Hyphomicrobiales</taxon>
        <taxon>Rhizobiaceae</taxon>
        <taxon>Rhizobium/Agrobacterium group</taxon>
        <taxon>Pseudorhizobium</taxon>
    </lineage>
</organism>
<evidence type="ECO:0000256" key="6">
    <source>
        <dbReference type="ARBA" id="ARBA00023002"/>
    </source>
</evidence>
<dbReference type="PANTHER" id="PTHR48069:SF3">
    <property type="entry name" value="DIHYDROFOLATE REDUCTASE"/>
    <property type="match status" value="1"/>
</dbReference>
<evidence type="ECO:0000256" key="3">
    <source>
        <dbReference type="ARBA" id="ARBA00012856"/>
    </source>
</evidence>
<evidence type="ECO:0000256" key="2">
    <source>
        <dbReference type="ARBA" id="ARBA00009539"/>
    </source>
</evidence>
<dbReference type="Pfam" id="PF00186">
    <property type="entry name" value="DHFR_1"/>
    <property type="match status" value="1"/>
</dbReference>
<sequence length="168" mass="18660">MKPIVLIAAMDASRSIGRGNDIPWHIPGEQRAFRELTMGNALIMGRMTYLSLPRPLPGRHCIVLSRSLSSQTAGVLLAKSLDEALFLASELPGSEITVGGGQEIYELFLPLANRVHLTVLDNSFGGDRFFPFLPEDEFSISASERVEGQWSYTRFIYQRTSGFLDWPG</sequence>
<dbReference type="PRINTS" id="PR00070">
    <property type="entry name" value="DHFR"/>
</dbReference>
<reference evidence="10 11" key="1">
    <citation type="submission" date="2014-06" db="EMBL/GenBank/DDBJ databases">
        <title>Rhizobium pelagicum/R2-400B4.</title>
        <authorList>
            <person name="Kimes N.E."/>
            <person name="Lopez-Perez M."/>
        </authorList>
    </citation>
    <scope>NUCLEOTIDE SEQUENCE [LARGE SCALE GENOMIC DNA]</scope>
    <source>
        <strain evidence="10 11">R2-400B4</strain>
    </source>
</reference>
<comment type="caution">
    <text evidence="10">The sequence shown here is derived from an EMBL/GenBank/DDBJ whole genome shotgun (WGS) entry which is preliminary data.</text>
</comment>
<comment type="catalytic activity">
    <reaction evidence="8">
        <text>(6S)-5,6,7,8-tetrahydrofolate + NADP(+) = 7,8-dihydrofolate + NADPH + H(+)</text>
        <dbReference type="Rhea" id="RHEA:15009"/>
        <dbReference type="ChEBI" id="CHEBI:15378"/>
        <dbReference type="ChEBI" id="CHEBI:57451"/>
        <dbReference type="ChEBI" id="CHEBI:57453"/>
        <dbReference type="ChEBI" id="CHEBI:57783"/>
        <dbReference type="ChEBI" id="CHEBI:58349"/>
        <dbReference type="EC" id="1.5.1.3"/>
    </reaction>
</comment>
<gene>
    <name evidence="10" type="ORF">GV68_23650</name>
</gene>
<dbReference type="GO" id="GO:0004146">
    <property type="term" value="F:dihydrofolate reductase activity"/>
    <property type="evidence" value="ECO:0007669"/>
    <property type="project" value="UniProtKB-EC"/>
</dbReference>
<comment type="similarity">
    <text evidence="2 8">Belongs to the dihydrofolate reductase family.</text>
</comment>
<dbReference type="EC" id="1.5.1.3" evidence="3 8"/>
<dbReference type="GO" id="GO:0006730">
    <property type="term" value="P:one-carbon metabolic process"/>
    <property type="evidence" value="ECO:0007669"/>
    <property type="project" value="UniProtKB-KW"/>
</dbReference>
<dbReference type="EMBL" id="JOKJ01000066">
    <property type="protein sequence ID" value="KEQ02228.1"/>
    <property type="molecule type" value="Genomic_DNA"/>
</dbReference>
<dbReference type="InterPro" id="IPR024072">
    <property type="entry name" value="DHFR-like_dom_sf"/>
</dbReference>
<evidence type="ECO:0000256" key="5">
    <source>
        <dbReference type="ARBA" id="ARBA00022857"/>
    </source>
</evidence>
<dbReference type="InterPro" id="IPR012259">
    <property type="entry name" value="DHFR"/>
</dbReference>
<dbReference type="GO" id="GO:0050661">
    <property type="term" value="F:NADP binding"/>
    <property type="evidence" value="ECO:0007669"/>
    <property type="project" value="InterPro"/>
</dbReference>
<feature type="domain" description="DHFR" evidence="9">
    <location>
        <begin position="3"/>
        <end position="159"/>
    </location>
</feature>
<accession>A0A922NW70</accession>
<dbReference type="Proteomes" id="UP000052167">
    <property type="component" value="Unassembled WGS sequence"/>
</dbReference>
<dbReference type="SUPFAM" id="SSF53597">
    <property type="entry name" value="Dihydrofolate reductase-like"/>
    <property type="match status" value="1"/>
</dbReference>
<keyword evidence="6 8" id="KW-0560">Oxidoreductase</keyword>
<dbReference type="OrthoDB" id="9804315at2"/>
<evidence type="ECO:0000256" key="4">
    <source>
        <dbReference type="ARBA" id="ARBA00022563"/>
    </source>
</evidence>
<dbReference type="CDD" id="cd00209">
    <property type="entry name" value="DHFR"/>
    <property type="match status" value="1"/>
</dbReference>
<protein>
    <recommendedName>
        <fullName evidence="3 8">Dihydrofolate reductase</fullName>
        <ecNumber evidence="3 8">1.5.1.3</ecNumber>
    </recommendedName>
</protein>
<evidence type="ECO:0000259" key="9">
    <source>
        <dbReference type="PROSITE" id="PS51330"/>
    </source>
</evidence>
<dbReference type="GO" id="GO:0005829">
    <property type="term" value="C:cytosol"/>
    <property type="evidence" value="ECO:0007669"/>
    <property type="project" value="TreeGrafter"/>
</dbReference>
<keyword evidence="11" id="KW-1185">Reference proteome</keyword>
<dbReference type="GO" id="GO:0046655">
    <property type="term" value="P:folic acid metabolic process"/>
    <property type="evidence" value="ECO:0007669"/>
    <property type="project" value="TreeGrafter"/>
</dbReference>
<dbReference type="Gene3D" id="3.40.430.10">
    <property type="entry name" value="Dihydrofolate Reductase, subunit A"/>
    <property type="match status" value="1"/>
</dbReference>
<evidence type="ECO:0000313" key="10">
    <source>
        <dbReference type="EMBL" id="KEQ02228.1"/>
    </source>
</evidence>
<keyword evidence="5 8" id="KW-0521">NADP</keyword>
<dbReference type="AlphaFoldDB" id="A0A922NW70"/>
<comment type="function">
    <text evidence="7 8">Key enzyme in folate metabolism. Catalyzes an essential reaction for de novo glycine and purine synthesis, and for DNA precursor synthesis.</text>
</comment>
<keyword evidence="4 8" id="KW-0554">One-carbon metabolism</keyword>
<evidence type="ECO:0000256" key="7">
    <source>
        <dbReference type="ARBA" id="ARBA00025067"/>
    </source>
</evidence>
<dbReference type="PROSITE" id="PS51330">
    <property type="entry name" value="DHFR_2"/>
    <property type="match status" value="1"/>
</dbReference>
<evidence type="ECO:0000313" key="11">
    <source>
        <dbReference type="Proteomes" id="UP000052167"/>
    </source>
</evidence>
<dbReference type="GO" id="GO:0046654">
    <property type="term" value="P:tetrahydrofolate biosynthetic process"/>
    <property type="evidence" value="ECO:0007669"/>
    <property type="project" value="InterPro"/>
</dbReference>
<proteinExistence type="inferred from homology"/>
<dbReference type="GO" id="GO:0046452">
    <property type="term" value="P:dihydrofolate metabolic process"/>
    <property type="evidence" value="ECO:0007669"/>
    <property type="project" value="TreeGrafter"/>
</dbReference>
<dbReference type="PIRSF" id="PIRSF000194">
    <property type="entry name" value="DHFR"/>
    <property type="match status" value="1"/>
</dbReference>
<dbReference type="RefSeq" id="WP_037170101.1">
    <property type="nucleotide sequence ID" value="NZ_JOKI01000062.1"/>
</dbReference>
<name>A0A922NW70_9HYPH</name>
<comment type="pathway">
    <text evidence="1 8">Cofactor biosynthesis; tetrahydrofolate biosynthesis; 5,6,7,8-tetrahydrofolate from 7,8-dihydrofolate: step 1/1.</text>
</comment>
<dbReference type="InterPro" id="IPR001796">
    <property type="entry name" value="DHFR_dom"/>
</dbReference>
<evidence type="ECO:0000256" key="8">
    <source>
        <dbReference type="PIRNR" id="PIRNR000194"/>
    </source>
</evidence>